<evidence type="ECO:0000256" key="8">
    <source>
        <dbReference type="SAM" id="MobiDB-lite"/>
    </source>
</evidence>
<evidence type="ECO:0000256" key="5">
    <source>
        <dbReference type="ARBA" id="ARBA00022833"/>
    </source>
</evidence>
<dbReference type="InterPro" id="IPR036236">
    <property type="entry name" value="Znf_C2H2_sf"/>
</dbReference>
<feature type="compositionally biased region" description="Low complexity" evidence="8">
    <location>
        <begin position="112"/>
        <end position="132"/>
    </location>
</feature>
<feature type="region of interest" description="Disordered" evidence="8">
    <location>
        <begin position="1"/>
        <end position="43"/>
    </location>
</feature>
<dbReference type="FunFam" id="3.30.160.60:FF:000100">
    <property type="entry name" value="Zinc finger 45-like"/>
    <property type="match status" value="1"/>
</dbReference>
<dbReference type="SUPFAM" id="SSF57667">
    <property type="entry name" value="beta-beta-alpha zinc fingers"/>
    <property type="match status" value="1"/>
</dbReference>
<dbReference type="EMBL" id="JABXXO010000006">
    <property type="protein sequence ID" value="KAF7775747.1"/>
    <property type="molecule type" value="Genomic_DNA"/>
</dbReference>
<sequence length="233" mass="26100">MWRMTYSPAPESGIRSTLQPSSRVYQQPDSDSEDDYDSPDFSLPYYYSTRATTPIDFYYPTCSSTPPPEPAFSRLAIGSNHTTRLPCAEPDLRGNATKLPLPRKPSIPVAFSPSPSKSPPASSRSSSHNPDPTDSASDSQGYVLDAKGHKKYPCPHCDKMFGRIHDRKRHMDESTSCRGSQTRQDGEGARMWVCEKCGDSFSRRDSLNRHLRNPDACKIHKRRLKATKRSSPS</sequence>
<dbReference type="Proteomes" id="UP000629468">
    <property type="component" value="Unassembled WGS sequence"/>
</dbReference>
<dbReference type="InterPro" id="IPR050527">
    <property type="entry name" value="Snail/Krueppel_Znf"/>
</dbReference>
<dbReference type="SMART" id="SM00355">
    <property type="entry name" value="ZnF_C2H2"/>
    <property type="match status" value="2"/>
</dbReference>
<comment type="subcellular location">
    <subcellularLocation>
        <location evidence="1">Nucleus</location>
    </subcellularLocation>
</comment>
<dbReference type="PANTHER" id="PTHR24388:SF54">
    <property type="entry name" value="PROTEIN ESCARGOT"/>
    <property type="match status" value="1"/>
</dbReference>
<dbReference type="Gene3D" id="3.30.160.60">
    <property type="entry name" value="Classic Zinc Finger"/>
    <property type="match status" value="1"/>
</dbReference>
<keyword evidence="2" id="KW-0479">Metal-binding</keyword>
<comment type="caution">
    <text evidence="10">The sequence shown here is derived from an EMBL/GenBank/DDBJ whole genome shotgun (WGS) entry which is preliminary data.</text>
</comment>
<keyword evidence="4 7" id="KW-0863">Zinc-finger</keyword>
<evidence type="ECO:0000313" key="10">
    <source>
        <dbReference type="EMBL" id="KAF7775747.1"/>
    </source>
</evidence>
<dbReference type="GO" id="GO:0000981">
    <property type="term" value="F:DNA-binding transcription factor activity, RNA polymerase II-specific"/>
    <property type="evidence" value="ECO:0007669"/>
    <property type="project" value="TreeGrafter"/>
</dbReference>
<feature type="domain" description="C2H2-type" evidence="9">
    <location>
        <begin position="192"/>
        <end position="225"/>
    </location>
</feature>
<dbReference type="InterPro" id="IPR013087">
    <property type="entry name" value="Znf_C2H2_type"/>
</dbReference>
<evidence type="ECO:0000256" key="6">
    <source>
        <dbReference type="ARBA" id="ARBA00023242"/>
    </source>
</evidence>
<feature type="region of interest" description="Disordered" evidence="8">
    <location>
        <begin position="84"/>
        <end position="146"/>
    </location>
</feature>
<reference evidence="10 11" key="1">
    <citation type="journal article" name="Sci. Rep.">
        <title>Telomere-to-telomere assembled and centromere annotated genomes of the two main subspecies of the button mushroom Agaricus bisporus reveal especially polymorphic chromosome ends.</title>
        <authorList>
            <person name="Sonnenberg A.S.M."/>
            <person name="Sedaghat-Telgerd N."/>
            <person name="Lavrijssen B."/>
            <person name="Ohm R.A."/>
            <person name="Hendrickx P.M."/>
            <person name="Scholtmeijer K."/>
            <person name="Baars J.J.P."/>
            <person name="van Peer A."/>
        </authorList>
    </citation>
    <scope>NUCLEOTIDE SEQUENCE [LARGE SCALE GENOMIC DNA]</scope>
    <source>
        <strain evidence="10 11">H119_p4</strain>
    </source>
</reference>
<protein>
    <submittedName>
        <fullName evidence="10">Transcriptional regulator family: C2H2 zinc finger</fullName>
    </submittedName>
</protein>
<evidence type="ECO:0000259" key="9">
    <source>
        <dbReference type="PROSITE" id="PS50157"/>
    </source>
</evidence>
<dbReference type="AlphaFoldDB" id="A0A8H7F2Q7"/>
<evidence type="ECO:0000256" key="7">
    <source>
        <dbReference type="PROSITE-ProRule" id="PRU00042"/>
    </source>
</evidence>
<proteinExistence type="predicted"/>
<evidence type="ECO:0000256" key="1">
    <source>
        <dbReference type="ARBA" id="ARBA00004123"/>
    </source>
</evidence>
<dbReference type="GO" id="GO:0005634">
    <property type="term" value="C:nucleus"/>
    <property type="evidence" value="ECO:0007669"/>
    <property type="project" value="UniProtKB-SubCell"/>
</dbReference>
<dbReference type="PROSITE" id="PS50157">
    <property type="entry name" value="ZINC_FINGER_C2H2_2"/>
    <property type="match status" value="1"/>
</dbReference>
<dbReference type="Pfam" id="PF00096">
    <property type="entry name" value="zf-C2H2"/>
    <property type="match status" value="2"/>
</dbReference>
<dbReference type="GO" id="GO:0008270">
    <property type="term" value="F:zinc ion binding"/>
    <property type="evidence" value="ECO:0007669"/>
    <property type="project" value="UniProtKB-KW"/>
</dbReference>
<dbReference type="PANTHER" id="PTHR24388">
    <property type="entry name" value="ZINC FINGER PROTEIN"/>
    <property type="match status" value="1"/>
</dbReference>
<organism evidence="10 11">
    <name type="scientific">Agaricus bisporus var. burnettii</name>
    <dbReference type="NCBI Taxonomy" id="192524"/>
    <lineage>
        <taxon>Eukaryota</taxon>
        <taxon>Fungi</taxon>
        <taxon>Dikarya</taxon>
        <taxon>Basidiomycota</taxon>
        <taxon>Agaricomycotina</taxon>
        <taxon>Agaricomycetes</taxon>
        <taxon>Agaricomycetidae</taxon>
        <taxon>Agaricales</taxon>
        <taxon>Agaricineae</taxon>
        <taxon>Agaricaceae</taxon>
        <taxon>Agaricus</taxon>
    </lineage>
</organism>
<gene>
    <name evidence="10" type="ORF">Agabi119p4_4140</name>
</gene>
<name>A0A8H7F2Q7_AGABI</name>
<feature type="compositionally biased region" description="Polar residues" evidence="8">
    <location>
        <begin position="14"/>
        <end position="28"/>
    </location>
</feature>
<evidence type="ECO:0000256" key="2">
    <source>
        <dbReference type="ARBA" id="ARBA00022723"/>
    </source>
</evidence>
<evidence type="ECO:0000256" key="4">
    <source>
        <dbReference type="ARBA" id="ARBA00022771"/>
    </source>
</evidence>
<accession>A0A8H7F2Q7</accession>
<keyword evidence="5" id="KW-0862">Zinc</keyword>
<evidence type="ECO:0000256" key="3">
    <source>
        <dbReference type="ARBA" id="ARBA00022737"/>
    </source>
</evidence>
<evidence type="ECO:0000313" key="11">
    <source>
        <dbReference type="Proteomes" id="UP000629468"/>
    </source>
</evidence>
<keyword evidence="3" id="KW-0677">Repeat</keyword>
<keyword evidence="6" id="KW-0539">Nucleus</keyword>
<dbReference type="GO" id="GO:0000978">
    <property type="term" value="F:RNA polymerase II cis-regulatory region sequence-specific DNA binding"/>
    <property type="evidence" value="ECO:0007669"/>
    <property type="project" value="TreeGrafter"/>
</dbReference>